<dbReference type="InterPro" id="IPR053223">
    <property type="entry name" value="Prob_Methyltransferase"/>
</dbReference>
<proteinExistence type="predicted"/>
<keyword evidence="1" id="KW-0472">Membrane</keyword>
<feature type="domain" description="Methyltransferase type 11" evidence="2">
    <location>
        <begin position="296"/>
        <end position="390"/>
    </location>
</feature>
<dbReference type="Gene3D" id="3.40.50.150">
    <property type="entry name" value="Vaccinia Virus protein VP39"/>
    <property type="match status" value="1"/>
</dbReference>
<evidence type="ECO:0000256" key="1">
    <source>
        <dbReference type="SAM" id="Phobius"/>
    </source>
</evidence>
<reference evidence="3 4" key="1">
    <citation type="submission" date="2024-09" db="EMBL/GenBank/DDBJ databases">
        <title>Chromosome-scale assembly of Riccia fluitans.</title>
        <authorList>
            <person name="Paukszto L."/>
            <person name="Sawicki J."/>
            <person name="Karawczyk K."/>
            <person name="Piernik-Szablinska J."/>
            <person name="Szczecinska M."/>
            <person name="Mazdziarz M."/>
        </authorList>
    </citation>
    <scope>NUCLEOTIDE SEQUENCE [LARGE SCALE GENOMIC DNA]</scope>
    <source>
        <strain evidence="3">Rf_01</strain>
        <tissue evidence="3">Aerial parts of the thallus</tissue>
    </source>
</reference>
<dbReference type="PANTHER" id="PTHR44067:SF7">
    <property type="entry name" value="METHYLTRANSFERASE TYPE 11 DOMAIN-CONTAINING PROTEIN"/>
    <property type="match status" value="1"/>
</dbReference>
<accession>A0ABD1YYQ6</accession>
<evidence type="ECO:0000313" key="4">
    <source>
        <dbReference type="Proteomes" id="UP001605036"/>
    </source>
</evidence>
<dbReference type="Pfam" id="PF08241">
    <property type="entry name" value="Methyltransf_11"/>
    <property type="match status" value="1"/>
</dbReference>
<dbReference type="PANTHER" id="PTHR44067">
    <property type="entry name" value="S-ADENOSYL-L-METHIONINE-DEPENDENT METHYLTRANSFERASE SUPERFAMILY PROTEIN-RELATED"/>
    <property type="match status" value="1"/>
</dbReference>
<feature type="transmembrane region" description="Helical" evidence="1">
    <location>
        <begin position="21"/>
        <end position="40"/>
    </location>
</feature>
<evidence type="ECO:0000313" key="3">
    <source>
        <dbReference type="EMBL" id="KAL2635633.1"/>
    </source>
</evidence>
<gene>
    <name evidence="3" type="ORF">R1flu_007112</name>
</gene>
<comment type="caution">
    <text evidence="3">The sequence shown here is derived from an EMBL/GenBank/DDBJ whole genome shotgun (WGS) entry which is preliminary data.</text>
</comment>
<dbReference type="AlphaFoldDB" id="A0ABD1YYQ6"/>
<dbReference type="InterPro" id="IPR029063">
    <property type="entry name" value="SAM-dependent_MTases_sf"/>
</dbReference>
<sequence length="449" mass="51246">MGTDNGKDYDMSNDRRISQRIQFLFLCAVVCINVLVLYAFSLQQCNCPAQDPGKIIDTRDEILTSYERVISELKTELKTLHQGTERLILDRTQAIYDELMARPITCGNKEDRRGSVHDPFLEWSVGERSREFEQLVEPKKLPLGYSLTMFRDTVISPVGHGCATMKAELNEYMKYKIGGECPDDEALAQKLLIGGCEPLPRRRCFARIPNNYTEPYPLPDAMWSATGDGGVIWTAHTCKNFTCLKNRVKEKVFADCVDCFDLDGRERNRWVSLGIAVDFTVDEVLAYKNGTIRIGLDLGGGTGTFAVRMKERGVTIITTTLNLNAPFNNFVALRGVVPLYMTISQRLPFFDNTLDIVHSMHVLSNWIPTDMLEFIFYDIDRILRPGGLFWLDRFFCVKSQLATYVPMLENLNYTKLRWQVADKLDRGPELQEVYVSALLMKPTQRFSSE</sequence>
<dbReference type="InterPro" id="IPR013216">
    <property type="entry name" value="Methyltransf_11"/>
</dbReference>
<dbReference type="EMBL" id="JBHFFA010000003">
    <property type="protein sequence ID" value="KAL2635633.1"/>
    <property type="molecule type" value="Genomic_DNA"/>
</dbReference>
<keyword evidence="1" id="KW-1133">Transmembrane helix</keyword>
<name>A0ABD1YYQ6_9MARC</name>
<keyword evidence="1" id="KW-0812">Transmembrane</keyword>
<evidence type="ECO:0000259" key="2">
    <source>
        <dbReference type="Pfam" id="PF08241"/>
    </source>
</evidence>
<dbReference type="Proteomes" id="UP001605036">
    <property type="component" value="Unassembled WGS sequence"/>
</dbReference>
<dbReference type="SUPFAM" id="SSF53335">
    <property type="entry name" value="S-adenosyl-L-methionine-dependent methyltransferases"/>
    <property type="match status" value="1"/>
</dbReference>
<organism evidence="3 4">
    <name type="scientific">Riccia fluitans</name>
    <dbReference type="NCBI Taxonomy" id="41844"/>
    <lineage>
        <taxon>Eukaryota</taxon>
        <taxon>Viridiplantae</taxon>
        <taxon>Streptophyta</taxon>
        <taxon>Embryophyta</taxon>
        <taxon>Marchantiophyta</taxon>
        <taxon>Marchantiopsida</taxon>
        <taxon>Marchantiidae</taxon>
        <taxon>Marchantiales</taxon>
        <taxon>Ricciaceae</taxon>
        <taxon>Riccia</taxon>
    </lineage>
</organism>
<keyword evidence="4" id="KW-1185">Reference proteome</keyword>
<protein>
    <recommendedName>
        <fullName evidence="2">Methyltransferase type 11 domain-containing protein</fullName>
    </recommendedName>
</protein>